<dbReference type="InterPro" id="IPR011659">
    <property type="entry name" value="WD40"/>
</dbReference>
<accession>A0A7C1AVU8</accession>
<comment type="similarity">
    <text evidence="2">Belongs to the TolB family.</text>
</comment>
<comment type="subcellular location">
    <subcellularLocation>
        <location evidence="1">Periplasm</location>
    </subcellularLocation>
</comment>
<name>A0A7C1AVU8_9BACT</name>
<dbReference type="PANTHER" id="PTHR36842">
    <property type="entry name" value="PROTEIN TOLB HOMOLOG"/>
    <property type="match status" value="1"/>
</dbReference>
<dbReference type="PANTHER" id="PTHR36842:SF1">
    <property type="entry name" value="PROTEIN TOLB"/>
    <property type="match status" value="1"/>
</dbReference>
<dbReference type="GO" id="GO:0017038">
    <property type="term" value="P:protein import"/>
    <property type="evidence" value="ECO:0007669"/>
    <property type="project" value="InterPro"/>
</dbReference>
<dbReference type="InterPro" id="IPR011042">
    <property type="entry name" value="6-blade_b-propeller_TolB-like"/>
</dbReference>
<dbReference type="Gene3D" id="2.120.10.30">
    <property type="entry name" value="TolB, C-terminal domain"/>
    <property type="match status" value="2"/>
</dbReference>
<dbReference type="InterPro" id="IPR007195">
    <property type="entry name" value="TolB_N"/>
</dbReference>
<feature type="domain" description="TolB N-terminal" evidence="5">
    <location>
        <begin position="30"/>
        <end position="137"/>
    </location>
</feature>
<dbReference type="SUPFAM" id="SSF69304">
    <property type="entry name" value="Tricorn protease N-terminal domain"/>
    <property type="match status" value="1"/>
</dbReference>
<proteinExistence type="inferred from homology"/>
<dbReference type="AlphaFoldDB" id="A0A7C1AVU8"/>
<evidence type="ECO:0000256" key="2">
    <source>
        <dbReference type="ARBA" id="ARBA00009820"/>
    </source>
</evidence>
<dbReference type="EMBL" id="DQZW01000155">
    <property type="protein sequence ID" value="HDL89918.1"/>
    <property type="molecule type" value="Genomic_DNA"/>
</dbReference>
<keyword evidence="3" id="KW-0732">Signal</keyword>
<dbReference type="NCBIfam" id="TIGR02800">
    <property type="entry name" value="propeller_TolB"/>
    <property type="match status" value="1"/>
</dbReference>
<protein>
    <submittedName>
        <fullName evidence="6">Tol-Pal system beta propeller repeat protein TolB</fullName>
    </submittedName>
</protein>
<evidence type="ECO:0000259" key="5">
    <source>
        <dbReference type="Pfam" id="PF04052"/>
    </source>
</evidence>
<sequence length="437" mass="49704">MRNLIKRCANILLMLLFLCITVGIVYARVYIDITNPSFRKLPVAVPDFKMGNNYHPEFAPSFAEIMRNDLGYSGAFDVLNPEGFLEDPQKMGVTLQEINFPSWKSIGAEFLVRGLYRTEGSKLHLELRFYDAVRGKLVTGRAYDGDIKDHRIMIHHFADEIMKALTGEPGSFSTKLAFVNKTGDIQTLYTVDFDGYGPLRVTPEEKMVVSPNWSPDGVFIAYVGYEHERVKLKLLDAQTSSVRSLPVQSSVFVAPRFHPVKPILAVTLARKNNPDIYLLDLDGRIVDTLVSGWSIEVPGSWSPDGKKLVYVSGETGEPQIYVYDTENRTRRRITFTGNYNTSPAWSPDGEWIAYSSRVEGYHQIFLTRPDGSEVYQLTFGQHNNEAPVWSPDGRMIAFQSDRGGKYEIWIMLRNGRNLRRLIKLPGEQKYPTWSPRL</sequence>
<evidence type="ECO:0000256" key="1">
    <source>
        <dbReference type="ARBA" id="ARBA00004418"/>
    </source>
</evidence>
<evidence type="ECO:0000313" key="6">
    <source>
        <dbReference type="EMBL" id="HDL89918.1"/>
    </source>
</evidence>
<dbReference type="SUPFAM" id="SSF52964">
    <property type="entry name" value="TolB, N-terminal domain"/>
    <property type="match status" value="1"/>
</dbReference>
<comment type="caution">
    <text evidence="6">The sequence shown here is derived from an EMBL/GenBank/DDBJ whole genome shotgun (WGS) entry which is preliminary data.</text>
</comment>
<dbReference type="InterPro" id="IPR014167">
    <property type="entry name" value="Tol-Pal_TolB"/>
</dbReference>
<dbReference type="Gene3D" id="3.40.50.10070">
    <property type="entry name" value="TolB, N-terminal domain"/>
    <property type="match status" value="1"/>
</dbReference>
<dbReference type="Pfam" id="PF04052">
    <property type="entry name" value="TolB_N"/>
    <property type="match status" value="1"/>
</dbReference>
<gene>
    <name evidence="6" type="primary">tolB</name>
    <name evidence="6" type="ORF">ENG14_03340</name>
</gene>
<dbReference type="Proteomes" id="UP000886355">
    <property type="component" value="Unassembled WGS sequence"/>
</dbReference>
<organism evidence="6">
    <name type="scientific">Thermodesulforhabdus norvegica</name>
    <dbReference type="NCBI Taxonomy" id="39841"/>
    <lineage>
        <taxon>Bacteria</taxon>
        <taxon>Pseudomonadati</taxon>
        <taxon>Thermodesulfobacteriota</taxon>
        <taxon>Syntrophobacteria</taxon>
        <taxon>Syntrophobacterales</taxon>
        <taxon>Thermodesulforhabdaceae</taxon>
        <taxon>Thermodesulforhabdus</taxon>
    </lineage>
</organism>
<reference evidence="6" key="1">
    <citation type="journal article" date="2020" name="mSystems">
        <title>Genome- and Community-Level Interaction Insights into Carbon Utilization and Element Cycling Functions of Hydrothermarchaeota in Hydrothermal Sediment.</title>
        <authorList>
            <person name="Zhou Z."/>
            <person name="Liu Y."/>
            <person name="Xu W."/>
            <person name="Pan J."/>
            <person name="Luo Z.H."/>
            <person name="Li M."/>
        </authorList>
    </citation>
    <scope>NUCLEOTIDE SEQUENCE [LARGE SCALE GENOMIC DNA]</scope>
    <source>
        <strain evidence="6">HyVt-19</strain>
    </source>
</reference>
<evidence type="ECO:0000256" key="4">
    <source>
        <dbReference type="ARBA" id="ARBA00022764"/>
    </source>
</evidence>
<keyword evidence="4" id="KW-0574">Periplasm</keyword>
<dbReference type="Pfam" id="PF07676">
    <property type="entry name" value="PD40"/>
    <property type="match status" value="4"/>
</dbReference>
<dbReference type="GO" id="GO:0042597">
    <property type="term" value="C:periplasmic space"/>
    <property type="evidence" value="ECO:0007669"/>
    <property type="project" value="UniProtKB-SubCell"/>
</dbReference>
<evidence type="ECO:0000256" key="3">
    <source>
        <dbReference type="ARBA" id="ARBA00022729"/>
    </source>
</evidence>